<comment type="caution">
    <text evidence="1">The sequence shown here is derived from an EMBL/GenBank/DDBJ whole genome shotgun (WGS) entry which is preliminary data.</text>
</comment>
<reference evidence="1" key="1">
    <citation type="submission" date="2023-06" db="EMBL/GenBank/DDBJ databases">
        <title>Genomic analysis of the entomopathogenic nematode Steinernema hermaphroditum.</title>
        <authorList>
            <person name="Schwarz E.M."/>
            <person name="Heppert J.K."/>
            <person name="Baniya A."/>
            <person name="Schwartz H.T."/>
            <person name="Tan C.-H."/>
            <person name="Antoshechkin I."/>
            <person name="Sternberg P.W."/>
            <person name="Goodrich-Blair H."/>
            <person name="Dillman A.R."/>
        </authorList>
    </citation>
    <scope>NUCLEOTIDE SEQUENCE</scope>
    <source>
        <strain evidence="1">PS9179</strain>
        <tissue evidence="1">Whole animal</tissue>
    </source>
</reference>
<evidence type="ECO:0000313" key="2">
    <source>
        <dbReference type="Proteomes" id="UP001175271"/>
    </source>
</evidence>
<proteinExistence type="predicted"/>
<dbReference type="AlphaFoldDB" id="A0AA39HWJ5"/>
<dbReference type="EMBL" id="JAUCMV010000003">
    <property type="protein sequence ID" value="KAK0412634.1"/>
    <property type="molecule type" value="Genomic_DNA"/>
</dbReference>
<sequence>MLSKIADFLHLRVDNSDRLFDIGIHVTIDENGHDLSARVVKVLASSVDEGYKVSQIFDAPFHVWRPREDDGFLIRDAFISMQHHAKGLLSPVPSDGHRAEGTLKTLEEAFKVVGRAKALCLKIDVNDCTELLKDLLKLIPPVPCSELYLKHIVDVEDYGVFELLVRRLRVPGLSLLKPYSLNPEIVKPIVDLYLYQTTEKWTLKKLVFYSNTPFKKLESILTTSQKTSVQVIGDRTISIDFE</sequence>
<gene>
    <name evidence="1" type="ORF">QR680_006321</name>
</gene>
<name>A0AA39HWJ5_9BILA</name>
<organism evidence="1 2">
    <name type="scientific">Steinernema hermaphroditum</name>
    <dbReference type="NCBI Taxonomy" id="289476"/>
    <lineage>
        <taxon>Eukaryota</taxon>
        <taxon>Metazoa</taxon>
        <taxon>Ecdysozoa</taxon>
        <taxon>Nematoda</taxon>
        <taxon>Chromadorea</taxon>
        <taxon>Rhabditida</taxon>
        <taxon>Tylenchina</taxon>
        <taxon>Panagrolaimomorpha</taxon>
        <taxon>Strongyloidoidea</taxon>
        <taxon>Steinernematidae</taxon>
        <taxon>Steinernema</taxon>
    </lineage>
</organism>
<keyword evidence="2" id="KW-1185">Reference proteome</keyword>
<dbReference type="Proteomes" id="UP001175271">
    <property type="component" value="Unassembled WGS sequence"/>
</dbReference>
<protein>
    <submittedName>
        <fullName evidence="1">Uncharacterized protein</fullName>
    </submittedName>
</protein>
<evidence type="ECO:0000313" key="1">
    <source>
        <dbReference type="EMBL" id="KAK0412634.1"/>
    </source>
</evidence>
<accession>A0AA39HWJ5</accession>